<evidence type="ECO:0000256" key="8">
    <source>
        <dbReference type="SAM" id="MobiDB-lite"/>
    </source>
</evidence>
<dbReference type="PANTHER" id="PTHR41533">
    <property type="entry name" value="L,D-TRANSPEPTIDASE HI_1667-RELATED"/>
    <property type="match status" value="1"/>
</dbReference>
<keyword evidence="6 7" id="KW-0961">Cell wall biogenesis/degradation</keyword>
<gene>
    <name evidence="11" type="ORF">SAMN04488557_0608</name>
</gene>
<keyword evidence="4 7" id="KW-0133">Cell shape</keyword>
<dbReference type="AlphaFoldDB" id="A0A1I7MWT7"/>
<feature type="compositionally biased region" description="Low complexity" evidence="8">
    <location>
        <begin position="73"/>
        <end position="116"/>
    </location>
</feature>
<feature type="domain" description="L,D-TPase catalytic" evidence="10">
    <location>
        <begin position="419"/>
        <end position="592"/>
    </location>
</feature>
<dbReference type="Gene3D" id="2.40.440.10">
    <property type="entry name" value="L,D-transpeptidase catalytic domain-like"/>
    <property type="match status" value="1"/>
</dbReference>
<dbReference type="GO" id="GO:0071555">
    <property type="term" value="P:cell wall organization"/>
    <property type="evidence" value="ECO:0007669"/>
    <property type="project" value="UniProtKB-UniRule"/>
</dbReference>
<comment type="similarity">
    <text evidence="2">Belongs to the YkuD family.</text>
</comment>
<evidence type="ECO:0000256" key="1">
    <source>
        <dbReference type="ARBA" id="ARBA00004752"/>
    </source>
</evidence>
<keyword evidence="3" id="KW-0808">Transferase</keyword>
<dbReference type="GO" id="GO:0008360">
    <property type="term" value="P:regulation of cell shape"/>
    <property type="evidence" value="ECO:0007669"/>
    <property type="project" value="UniProtKB-UniRule"/>
</dbReference>
<keyword evidence="5 7" id="KW-0573">Peptidoglycan synthesis</keyword>
<dbReference type="InterPro" id="IPR045380">
    <property type="entry name" value="LD_TPept_scaffold_dom"/>
</dbReference>
<dbReference type="Pfam" id="PF20142">
    <property type="entry name" value="Scaffold"/>
    <property type="match status" value="1"/>
</dbReference>
<dbReference type="EMBL" id="FPCH01000001">
    <property type="protein sequence ID" value="SFV26835.1"/>
    <property type="molecule type" value="Genomic_DNA"/>
</dbReference>
<feature type="active site" description="Proton donor/acceptor" evidence="7">
    <location>
        <position position="548"/>
    </location>
</feature>
<name>A0A1I7MWT7_9HYPH</name>
<dbReference type="InterPro" id="IPR052905">
    <property type="entry name" value="LD-transpeptidase_YkuD-like"/>
</dbReference>
<evidence type="ECO:0000313" key="12">
    <source>
        <dbReference type="Proteomes" id="UP000199423"/>
    </source>
</evidence>
<evidence type="ECO:0000259" key="10">
    <source>
        <dbReference type="PROSITE" id="PS52029"/>
    </source>
</evidence>
<dbReference type="PROSITE" id="PS52029">
    <property type="entry name" value="LD_TPASE"/>
    <property type="match status" value="1"/>
</dbReference>
<dbReference type="CDD" id="cd16913">
    <property type="entry name" value="YkuD_like"/>
    <property type="match status" value="1"/>
</dbReference>
<sequence>MRVATLLAVGVMLTTGSVSAAFAVESDTAQTDGADRASTAVPAPDDNSAGSTSAAPQTAMRPEVTPETPQVAPSPTTPAEGAGAPAPAAAPASAEPAQNETAAPAQSAAPAAPAAPAAAAPAESTAAARTIVPLDDLLYLPVSRYLQDNAKKALAGTDQADRQVLIQFYDSRMGSTLWVSKTGYNDAAKNVIATLKDADSWGLRAADFKIADLKPGANGEFNLDDLTVAETRLSLAAMEYARDARGDRITDPSSQLGTYLDRKPVVLDRRTVIDSLASVPDQGTYLTELHPKHPQFIRLREKLLALRANAKEAEALKIPDGPKLMPGASHAQIAILHKRLKVAAATAKDDGTPPDDTYYDKALATAVVAYKESKGIQPANPSITQPLRRSLNASNDVSDAKLVANMEEWRWMPDDLGKYYIMVNIPEFKVRVISDGEVIHEERIVSGRPDTQSPIFSEMMRTVVLQPRWSVPDSIKIKELLPSLRAGGDPLRRQGLVIERNGRKMDPYSVDWNRTDIRNFNVYQPPGGGNALGVVKFLFPNKHAVYLHDTPSKSLFNESTRAFSHGCMRVRNPVKLAEIILGKDKGWDASMVQNLIAKGPEENEISLDQPIPVHVTYFTAWVDDGGEVQTFGDVYGHEKRINLALAGRWNQIQKADEKKVSPEDIPQGDGWGGDGFGGLFGSYDERDSRGKKKYDPGLGNFFKQVLGGF</sequence>
<feature type="region of interest" description="Disordered" evidence="8">
    <location>
        <begin position="29"/>
        <end position="116"/>
    </location>
</feature>
<comment type="pathway">
    <text evidence="1 7">Cell wall biogenesis; peptidoglycan biosynthesis.</text>
</comment>
<feature type="active site" description="Nucleophile" evidence="7">
    <location>
        <position position="567"/>
    </location>
</feature>
<evidence type="ECO:0000256" key="5">
    <source>
        <dbReference type="ARBA" id="ARBA00022984"/>
    </source>
</evidence>
<dbReference type="GO" id="GO:0004180">
    <property type="term" value="F:carboxypeptidase activity"/>
    <property type="evidence" value="ECO:0007669"/>
    <property type="project" value="UniProtKB-ARBA"/>
</dbReference>
<evidence type="ECO:0000256" key="4">
    <source>
        <dbReference type="ARBA" id="ARBA00022960"/>
    </source>
</evidence>
<feature type="chain" id="PRO_5011436849" evidence="9">
    <location>
        <begin position="21"/>
        <end position="709"/>
    </location>
</feature>
<keyword evidence="9" id="KW-0732">Signal</keyword>
<dbReference type="InterPro" id="IPR005490">
    <property type="entry name" value="LD_TPept_cat_dom"/>
</dbReference>
<evidence type="ECO:0000313" key="11">
    <source>
        <dbReference type="EMBL" id="SFV26835.1"/>
    </source>
</evidence>
<dbReference type="RefSeq" id="WP_244531039.1">
    <property type="nucleotide sequence ID" value="NZ_FPCH01000001.1"/>
</dbReference>
<reference evidence="12" key="1">
    <citation type="submission" date="2016-10" db="EMBL/GenBank/DDBJ databases">
        <authorList>
            <person name="Varghese N."/>
            <person name="Submissions S."/>
        </authorList>
    </citation>
    <scope>NUCLEOTIDE SEQUENCE [LARGE SCALE GENOMIC DNA]</scope>
    <source>
        <strain evidence="12">DSM 1565</strain>
    </source>
</reference>
<organism evidence="11 12">
    <name type="scientific">Hyphomicrobium facile</name>
    <dbReference type="NCBI Taxonomy" id="51670"/>
    <lineage>
        <taxon>Bacteria</taxon>
        <taxon>Pseudomonadati</taxon>
        <taxon>Pseudomonadota</taxon>
        <taxon>Alphaproteobacteria</taxon>
        <taxon>Hyphomicrobiales</taxon>
        <taxon>Hyphomicrobiaceae</taxon>
        <taxon>Hyphomicrobium</taxon>
    </lineage>
</organism>
<accession>A0A1I7MWT7</accession>
<dbReference type="InterPro" id="IPR038063">
    <property type="entry name" value="Transpep_catalytic_dom"/>
</dbReference>
<evidence type="ECO:0000256" key="6">
    <source>
        <dbReference type="ARBA" id="ARBA00023316"/>
    </source>
</evidence>
<dbReference type="GO" id="GO:0016740">
    <property type="term" value="F:transferase activity"/>
    <property type="evidence" value="ECO:0007669"/>
    <property type="project" value="UniProtKB-KW"/>
</dbReference>
<dbReference type="GO" id="GO:0009252">
    <property type="term" value="P:peptidoglycan biosynthetic process"/>
    <property type="evidence" value="ECO:0007669"/>
    <property type="project" value="UniProtKB-UniPathway"/>
</dbReference>
<protein>
    <submittedName>
        <fullName evidence="11">Murein L,D-transpeptidase YcbB/YkuD</fullName>
    </submittedName>
</protein>
<evidence type="ECO:0000256" key="9">
    <source>
        <dbReference type="SAM" id="SignalP"/>
    </source>
</evidence>
<dbReference type="UniPathway" id="UPA00219"/>
<evidence type="ECO:0000256" key="3">
    <source>
        <dbReference type="ARBA" id="ARBA00022679"/>
    </source>
</evidence>
<dbReference type="SUPFAM" id="SSF141523">
    <property type="entry name" value="L,D-transpeptidase catalytic domain-like"/>
    <property type="match status" value="1"/>
</dbReference>
<evidence type="ECO:0000256" key="2">
    <source>
        <dbReference type="ARBA" id="ARBA00005992"/>
    </source>
</evidence>
<proteinExistence type="inferred from homology"/>
<dbReference type="Proteomes" id="UP000199423">
    <property type="component" value="Unassembled WGS sequence"/>
</dbReference>
<evidence type="ECO:0000256" key="7">
    <source>
        <dbReference type="PROSITE-ProRule" id="PRU01373"/>
    </source>
</evidence>
<feature type="signal peptide" evidence="9">
    <location>
        <begin position="1"/>
        <end position="20"/>
    </location>
</feature>
<dbReference type="Pfam" id="PF03734">
    <property type="entry name" value="YkuD"/>
    <property type="match status" value="1"/>
</dbReference>
<keyword evidence="12" id="KW-1185">Reference proteome</keyword>
<dbReference type="PANTHER" id="PTHR41533:SF2">
    <property type="entry name" value="BLR7131 PROTEIN"/>
    <property type="match status" value="1"/>
</dbReference>